<proteinExistence type="predicted"/>
<keyword evidence="4" id="KW-1185">Reference proteome</keyword>
<protein>
    <submittedName>
        <fullName evidence="3">Uncharacterized protein</fullName>
    </submittedName>
</protein>
<evidence type="ECO:0000313" key="4">
    <source>
        <dbReference type="Proteomes" id="UP001374803"/>
    </source>
</evidence>
<organism evidence="3 4">
    <name type="scientific">Pendulispora rubella</name>
    <dbReference type="NCBI Taxonomy" id="2741070"/>
    <lineage>
        <taxon>Bacteria</taxon>
        <taxon>Pseudomonadati</taxon>
        <taxon>Myxococcota</taxon>
        <taxon>Myxococcia</taxon>
        <taxon>Myxococcales</taxon>
        <taxon>Sorangiineae</taxon>
        <taxon>Pendulisporaceae</taxon>
        <taxon>Pendulispora</taxon>
    </lineage>
</organism>
<dbReference type="Proteomes" id="UP001374803">
    <property type="component" value="Chromosome"/>
</dbReference>
<feature type="transmembrane region" description="Helical" evidence="2">
    <location>
        <begin position="185"/>
        <end position="203"/>
    </location>
</feature>
<accession>A0ABZ2KY70</accession>
<keyword evidence="2" id="KW-0472">Membrane</keyword>
<feature type="transmembrane region" description="Helical" evidence="2">
    <location>
        <begin position="94"/>
        <end position="112"/>
    </location>
</feature>
<dbReference type="RefSeq" id="WP_394832342.1">
    <property type="nucleotide sequence ID" value="NZ_CP089929.1"/>
</dbReference>
<name>A0ABZ2KY70_9BACT</name>
<sequence length="259" mass="28038">MSSALLSGERYQSARTRLCRLGAVCAALVILLQGFQEIAYWSFIPVADSPAARIAVRAMPIDMARGAAVFTAIVCMSFVFAATAFERLPRAPGAALVGFANMLLFCCFEFGYRAVDMLFVSRCWAQAYQASHSESVRAMLAERAAQWDAVVEALYMPLVLTAAIGATCFALSLRGERTFAARLGLVGWTLNAVRLGIRVLSFAGVDPLKGLSEALYFPLVAVIYSLLATWLWQTASVQTPVGRPHHEPGEAHLQAGALR</sequence>
<evidence type="ECO:0000256" key="1">
    <source>
        <dbReference type="SAM" id="MobiDB-lite"/>
    </source>
</evidence>
<feature type="transmembrane region" description="Helical" evidence="2">
    <location>
        <begin position="153"/>
        <end position="173"/>
    </location>
</feature>
<dbReference type="EMBL" id="CP089983">
    <property type="protein sequence ID" value="WXB02713.1"/>
    <property type="molecule type" value="Genomic_DNA"/>
</dbReference>
<gene>
    <name evidence="3" type="ORF">LVJ94_38105</name>
</gene>
<keyword evidence="2" id="KW-0812">Transmembrane</keyword>
<reference evidence="3" key="1">
    <citation type="submission" date="2021-12" db="EMBL/GenBank/DDBJ databases">
        <title>Discovery of the Pendulisporaceae a myxobacterial family with distinct sporulation behavior and unique specialized metabolism.</title>
        <authorList>
            <person name="Garcia R."/>
            <person name="Popoff A."/>
            <person name="Bader C.D."/>
            <person name="Loehr J."/>
            <person name="Walesch S."/>
            <person name="Walt C."/>
            <person name="Boldt J."/>
            <person name="Bunk B."/>
            <person name="Haeckl F.J.F.P.J."/>
            <person name="Gunesch A.P."/>
            <person name="Birkelbach J."/>
            <person name="Nuebel U."/>
            <person name="Pietschmann T."/>
            <person name="Bach T."/>
            <person name="Mueller R."/>
        </authorList>
    </citation>
    <scope>NUCLEOTIDE SEQUENCE</scope>
    <source>
        <strain evidence="3">MSr11367</strain>
    </source>
</reference>
<feature type="transmembrane region" description="Helical" evidence="2">
    <location>
        <begin position="215"/>
        <end position="233"/>
    </location>
</feature>
<evidence type="ECO:0000313" key="3">
    <source>
        <dbReference type="EMBL" id="WXB02713.1"/>
    </source>
</evidence>
<feature type="region of interest" description="Disordered" evidence="1">
    <location>
        <begin position="240"/>
        <end position="259"/>
    </location>
</feature>
<evidence type="ECO:0000256" key="2">
    <source>
        <dbReference type="SAM" id="Phobius"/>
    </source>
</evidence>
<keyword evidence="2" id="KW-1133">Transmembrane helix</keyword>
<feature type="transmembrane region" description="Helical" evidence="2">
    <location>
        <begin position="63"/>
        <end position="82"/>
    </location>
</feature>
<feature type="transmembrane region" description="Helical" evidence="2">
    <location>
        <begin position="21"/>
        <end position="43"/>
    </location>
</feature>